<keyword evidence="4" id="KW-1185">Reference proteome</keyword>
<feature type="transmembrane region" description="Helical" evidence="2">
    <location>
        <begin position="124"/>
        <end position="142"/>
    </location>
</feature>
<protein>
    <submittedName>
        <fullName evidence="3">Uncharacterized protein</fullName>
    </submittedName>
</protein>
<organism evidence="3 4">
    <name type="scientific">Tetraparma gracilis</name>
    <dbReference type="NCBI Taxonomy" id="2962635"/>
    <lineage>
        <taxon>Eukaryota</taxon>
        <taxon>Sar</taxon>
        <taxon>Stramenopiles</taxon>
        <taxon>Ochrophyta</taxon>
        <taxon>Bolidophyceae</taxon>
        <taxon>Parmales</taxon>
        <taxon>Triparmaceae</taxon>
        <taxon>Tetraparma</taxon>
    </lineage>
</organism>
<evidence type="ECO:0000313" key="3">
    <source>
        <dbReference type="EMBL" id="GMI53419.1"/>
    </source>
</evidence>
<comment type="caution">
    <text evidence="3">The sequence shown here is derived from an EMBL/GenBank/DDBJ whole genome shotgun (WGS) entry which is preliminary data.</text>
</comment>
<keyword evidence="2" id="KW-0472">Membrane</keyword>
<accession>A0ABQ6NC89</accession>
<keyword evidence="2" id="KW-1133">Transmembrane helix</keyword>
<evidence type="ECO:0000256" key="2">
    <source>
        <dbReference type="SAM" id="Phobius"/>
    </source>
</evidence>
<name>A0ABQ6NC89_9STRA</name>
<evidence type="ECO:0000313" key="4">
    <source>
        <dbReference type="Proteomes" id="UP001165060"/>
    </source>
</evidence>
<sequence>MLVQVLRNQVHRPSNTLTPLADFGEDEGKKVGGTFALLQLKKVSPAAAVEAWISGNPALGDLTRELPWFEDTMLGISTELRAQVPYGVKLRAYLGASVSAADGLSDAYMTKTFYDMGDSGTANGLLAMIGANLAFQCFIIWVQNHGVKKKKRGAMMLEMLTAIAFVKPGVDAHRVASGAEQVQGAPVSPLQEMLFTKCGELFFEAIPGLILQAFALLMAERQSNAAVVSIFVSVASTALTATTIFWDYDTDPIARKRNPDWAGIIPDLDRGRAFVVVFMMCAFHIIAKAVATALLAVTDVSLLLGYIVADHVLHWIYRIARADLVYFPAVPAAVSYAVSPLLRVIIKVLIDFTGTPHLRLPLNGGGAYWLFSLAASQASVFVCVHLYLERAGDGVNKVDAVSLWSGAVSLAVVWLATFTYFVFRVAVPKYRHTLWSWTSGRQMLRKDFLEGDDDAKRFRIFSKNLLLWESDIGEEVRAWTGENWARWKVEKPGWFKVEVVPDQFVPARELALLGGARKRRGSAAGSIRESFREVGGGEGGGVDE</sequence>
<gene>
    <name evidence="3" type="ORF">TeGR_g3564</name>
</gene>
<evidence type="ECO:0000256" key="1">
    <source>
        <dbReference type="SAM" id="MobiDB-lite"/>
    </source>
</evidence>
<dbReference type="Proteomes" id="UP001165060">
    <property type="component" value="Unassembled WGS sequence"/>
</dbReference>
<feature type="region of interest" description="Disordered" evidence="1">
    <location>
        <begin position="521"/>
        <end position="544"/>
    </location>
</feature>
<feature type="compositionally biased region" description="Gly residues" evidence="1">
    <location>
        <begin position="534"/>
        <end position="544"/>
    </location>
</feature>
<feature type="transmembrane region" description="Helical" evidence="2">
    <location>
        <begin position="400"/>
        <end position="423"/>
    </location>
</feature>
<feature type="transmembrane region" description="Helical" evidence="2">
    <location>
        <begin position="366"/>
        <end position="388"/>
    </location>
</feature>
<reference evidence="3 4" key="1">
    <citation type="journal article" date="2023" name="Commun. Biol.">
        <title>Genome analysis of Parmales, the sister group of diatoms, reveals the evolutionary specialization of diatoms from phago-mixotrophs to photoautotrophs.</title>
        <authorList>
            <person name="Ban H."/>
            <person name="Sato S."/>
            <person name="Yoshikawa S."/>
            <person name="Yamada K."/>
            <person name="Nakamura Y."/>
            <person name="Ichinomiya M."/>
            <person name="Sato N."/>
            <person name="Blanc-Mathieu R."/>
            <person name="Endo H."/>
            <person name="Kuwata A."/>
            <person name="Ogata H."/>
        </authorList>
    </citation>
    <scope>NUCLEOTIDE SEQUENCE [LARGE SCALE GENOMIC DNA]</scope>
</reference>
<proteinExistence type="predicted"/>
<feature type="transmembrane region" description="Helical" evidence="2">
    <location>
        <begin position="225"/>
        <end position="248"/>
    </location>
</feature>
<dbReference type="EMBL" id="BRYB01006254">
    <property type="protein sequence ID" value="GMI53419.1"/>
    <property type="molecule type" value="Genomic_DNA"/>
</dbReference>
<feature type="transmembrane region" description="Helical" evidence="2">
    <location>
        <begin position="273"/>
        <end position="294"/>
    </location>
</feature>
<keyword evidence="2" id="KW-0812">Transmembrane</keyword>
<feature type="transmembrane region" description="Helical" evidence="2">
    <location>
        <begin position="324"/>
        <end position="346"/>
    </location>
</feature>